<name>A0ABX5N339_9LACO</name>
<accession>A0ABX5N339</accession>
<keyword evidence="1" id="KW-0472">Membrane</keyword>
<dbReference type="RefSeq" id="WP_110445485.1">
    <property type="nucleotide sequence ID" value="NZ_QGLG01000001.1"/>
</dbReference>
<dbReference type="EMBL" id="QGLG01000001">
    <property type="protein sequence ID" value="PXY86176.1"/>
    <property type="molecule type" value="Genomic_DNA"/>
</dbReference>
<dbReference type="Proteomes" id="UP000247698">
    <property type="component" value="Unassembled WGS sequence"/>
</dbReference>
<feature type="transmembrane region" description="Helical" evidence="1">
    <location>
        <begin position="300"/>
        <end position="322"/>
    </location>
</feature>
<feature type="transmembrane region" description="Helical" evidence="1">
    <location>
        <begin position="151"/>
        <end position="166"/>
    </location>
</feature>
<keyword evidence="1" id="KW-1133">Transmembrane helix</keyword>
<feature type="transmembrane region" description="Helical" evidence="1">
    <location>
        <begin position="101"/>
        <end position="118"/>
    </location>
</feature>
<feature type="transmembrane region" description="Helical" evidence="1">
    <location>
        <begin position="125"/>
        <end position="145"/>
    </location>
</feature>
<evidence type="ECO:0000313" key="3">
    <source>
        <dbReference type="Proteomes" id="UP000247698"/>
    </source>
</evidence>
<feature type="transmembrane region" description="Helical" evidence="1">
    <location>
        <begin position="343"/>
        <end position="361"/>
    </location>
</feature>
<keyword evidence="1" id="KW-0812">Transmembrane</keyword>
<feature type="transmembrane region" description="Helical" evidence="1">
    <location>
        <begin position="388"/>
        <end position="407"/>
    </location>
</feature>
<comment type="caution">
    <text evidence="2">The sequence shown here is derived from an EMBL/GenBank/DDBJ whole genome shotgun (WGS) entry which is preliminary data.</text>
</comment>
<protein>
    <submittedName>
        <fullName evidence="2">Uncharacterized protein</fullName>
    </submittedName>
</protein>
<proteinExistence type="predicted"/>
<reference evidence="2 3" key="1">
    <citation type="submission" date="2018-05" db="EMBL/GenBank/DDBJ databases">
        <title>Reference genomes for bee gut microbiota database.</title>
        <authorList>
            <person name="Ellegaard K.M."/>
        </authorList>
    </citation>
    <scope>NUCLEOTIDE SEQUENCE [LARGE SCALE GENOMIC DNA]</scope>
    <source>
        <strain evidence="2 3">ESL0184</strain>
    </source>
</reference>
<feature type="transmembrane region" description="Helical" evidence="1">
    <location>
        <begin position="207"/>
        <end position="228"/>
    </location>
</feature>
<feature type="transmembrane region" description="Helical" evidence="1">
    <location>
        <begin position="274"/>
        <end position="294"/>
    </location>
</feature>
<evidence type="ECO:0000313" key="2">
    <source>
        <dbReference type="EMBL" id="PXY86176.1"/>
    </source>
</evidence>
<evidence type="ECO:0000256" key="1">
    <source>
        <dbReference type="SAM" id="Phobius"/>
    </source>
</evidence>
<gene>
    <name evidence="2" type="ORF">DK873_01110</name>
</gene>
<keyword evidence="3" id="KW-1185">Reference proteome</keyword>
<feature type="transmembrane region" description="Helical" evidence="1">
    <location>
        <begin position="178"/>
        <end position="195"/>
    </location>
</feature>
<organism evidence="2 3">
    <name type="scientific">Lactobacillus melliventris</name>
    <dbReference type="NCBI Taxonomy" id="1218507"/>
    <lineage>
        <taxon>Bacteria</taxon>
        <taxon>Bacillati</taxon>
        <taxon>Bacillota</taxon>
        <taxon>Bacilli</taxon>
        <taxon>Lactobacillales</taxon>
        <taxon>Lactobacillaceae</taxon>
        <taxon>Lactobacillus</taxon>
    </lineage>
</organism>
<feature type="transmembrane region" description="Helical" evidence="1">
    <location>
        <begin position="76"/>
        <end position="95"/>
    </location>
</feature>
<sequence>MNKKSISIWIKSSEKFLEDIFHKYIDSNFSNFIEDITGYVSKYIYDINNIRQNIKHFTSWKISKKIKNTISEFNKYNMLIIIFGLSLSIIILYIFKNNFSYFFAMLLNIILSMLFMNISSSSTRFFEITVFTIFLFIVFTCKYMYKIRFCLSVSYGAVVCIYYIYYKKANKLQKLSRMFGILFILFLFIARTLFVDKFTNIKQLLSVAIIGLFWILFFSSSISCYIAYKVSRVSEFKEKNNKLKKQPKDFQLLILLKSFNLFKSFEELDCLKHLYILDEIITILFLILGINFFNSFFENIIPFILMNFVCCVPIWVNFIYRCREIIISKKKDKKVSSRFFTKAIRSVLVAVVAILVIIASVNKDISGINYNGCTNIELLNSEDFGKDLLLAISYIISALASSVYPILDIYEYTREVIDENDKIR</sequence>